<keyword evidence="2" id="KW-1003">Cell membrane</keyword>
<dbReference type="PANTHER" id="PTHR37937:SF1">
    <property type="entry name" value="CONJUGATIVE TRANSFER: DNA TRANSPORT"/>
    <property type="match status" value="1"/>
</dbReference>
<comment type="caution">
    <text evidence="9">The sequence shown here is derived from an EMBL/GenBank/DDBJ whole genome shotgun (WGS) entry which is preliminary data.</text>
</comment>
<accession>A0ABV3D820</accession>
<dbReference type="SUPFAM" id="SSF52540">
    <property type="entry name" value="P-loop containing nucleoside triphosphate hydrolases"/>
    <property type="match status" value="1"/>
</dbReference>
<reference evidence="9 10" key="1">
    <citation type="submission" date="2024-06" db="EMBL/GenBank/DDBJ databases">
        <title>The Natural Products Discovery Center: Release of the First 8490 Sequenced Strains for Exploring Actinobacteria Biosynthetic Diversity.</title>
        <authorList>
            <person name="Kalkreuter E."/>
            <person name="Kautsar S.A."/>
            <person name="Yang D."/>
            <person name="Bader C.D."/>
            <person name="Teijaro C.N."/>
            <person name="Fluegel L."/>
            <person name="Davis C.M."/>
            <person name="Simpson J.R."/>
            <person name="Lauterbach L."/>
            <person name="Steele A.D."/>
            <person name="Gui C."/>
            <person name="Meng S."/>
            <person name="Li G."/>
            <person name="Viehrig K."/>
            <person name="Ye F."/>
            <person name="Su P."/>
            <person name="Kiefer A.F."/>
            <person name="Nichols A."/>
            <person name="Cepeda A.J."/>
            <person name="Yan W."/>
            <person name="Fan B."/>
            <person name="Jiang Y."/>
            <person name="Adhikari A."/>
            <person name="Zheng C.-J."/>
            <person name="Schuster L."/>
            <person name="Cowan T.M."/>
            <person name="Smanski M.J."/>
            <person name="Chevrette M.G."/>
            <person name="De Carvalho L.P.S."/>
            <person name="Shen B."/>
        </authorList>
    </citation>
    <scope>NUCLEOTIDE SEQUENCE [LARGE SCALE GENOMIC DNA]</scope>
    <source>
        <strain evidence="9 10">NPDC048946</strain>
    </source>
</reference>
<evidence type="ECO:0000256" key="2">
    <source>
        <dbReference type="ARBA" id="ARBA00022475"/>
    </source>
</evidence>
<dbReference type="Gene3D" id="3.40.50.300">
    <property type="entry name" value="P-loop containing nucleotide triphosphate hydrolases"/>
    <property type="match status" value="1"/>
</dbReference>
<feature type="domain" description="TraD/TraG TraM recognition site" evidence="8">
    <location>
        <begin position="412"/>
        <end position="531"/>
    </location>
</feature>
<gene>
    <name evidence="9" type="ORF">AB0C36_00140</name>
</gene>
<sequence>MSATRRRRGPNPFYEWLLGLACVVILVVVAFAAWGAAAITSVVEDKPAPPESPWHMVEGLMRGTYKWPGTGAYIALALILVVVFGLVAYVVYRILTRDEVLVDRAIRFLAKDRDLRGFTTEGVSGIAQRLNVPEDAPPGVYLGKAVRNDRDLWGSWEDMHVDIWGPRTGKTATRAIPNIVAAPGPVVVTSNKRDVVDATRISRQQRGKVWVFDPQSQAGEKPTWYWDPMTYVGNSIVRAMKITGRFSSINRPAHARSDAYFEPAAEDLIAHLLLAASEDGKPITQVYTWLTRPNDDAPARILREAGHDISADAVEANMASPDRQRAGVYGTATQIMSFLTAPNITEWVTPGANPDRPTFDYKTFAETTDTIYLLSEETNKAAAPLVLALTAALAEEAENTGIRSPGGRLPLPMLFVLDEAANVCPWKALPDKYSHFGSRGIVMMTILQSWAQGAAAWGENGMSKLWGAANVRVYGGGVADMKFLGDLSKASGVFEPGTTSITYKWGDPRGISRSSRPEAVLNEADLASMPRGRAFVQFSGTPPVLVKTVPWWEGPHAATIRKSIARYEPGHPAPAAPVPAAPAPAAPPPVPLGKTT</sequence>
<organism evidence="9 10">
    <name type="scientific">Streptodolium elevatio</name>
    <dbReference type="NCBI Taxonomy" id="3157996"/>
    <lineage>
        <taxon>Bacteria</taxon>
        <taxon>Bacillati</taxon>
        <taxon>Actinomycetota</taxon>
        <taxon>Actinomycetes</taxon>
        <taxon>Kitasatosporales</taxon>
        <taxon>Streptomycetaceae</taxon>
        <taxon>Streptodolium</taxon>
    </lineage>
</organism>
<evidence type="ECO:0000256" key="4">
    <source>
        <dbReference type="ARBA" id="ARBA00022989"/>
    </source>
</evidence>
<keyword evidence="3 7" id="KW-0812">Transmembrane</keyword>
<evidence type="ECO:0000259" key="8">
    <source>
        <dbReference type="Pfam" id="PF12696"/>
    </source>
</evidence>
<evidence type="ECO:0000256" key="6">
    <source>
        <dbReference type="SAM" id="MobiDB-lite"/>
    </source>
</evidence>
<dbReference type="InterPro" id="IPR032689">
    <property type="entry name" value="TraG-D_C"/>
</dbReference>
<feature type="transmembrane region" description="Helical" evidence="7">
    <location>
        <begin position="12"/>
        <end position="37"/>
    </location>
</feature>
<protein>
    <submittedName>
        <fullName evidence="9">TraM recognition domain-containing protein</fullName>
    </submittedName>
</protein>
<name>A0ABV3D820_9ACTN</name>
<evidence type="ECO:0000256" key="1">
    <source>
        <dbReference type="ARBA" id="ARBA00004651"/>
    </source>
</evidence>
<dbReference type="InterPro" id="IPR051539">
    <property type="entry name" value="T4SS-coupling_protein"/>
</dbReference>
<keyword evidence="5 7" id="KW-0472">Membrane</keyword>
<evidence type="ECO:0000313" key="10">
    <source>
        <dbReference type="Proteomes" id="UP001551482"/>
    </source>
</evidence>
<feature type="compositionally biased region" description="Pro residues" evidence="6">
    <location>
        <begin position="571"/>
        <end position="596"/>
    </location>
</feature>
<evidence type="ECO:0000313" key="9">
    <source>
        <dbReference type="EMBL" id="MEU8131898.1"/>
    </source>
</evidence>
<evidence type="ECO:0000256" key="5">
    <source>
        <dbReference type="ARBA" id="ARBA00023136"/>
    </source>
</evidence>
<comment type="subcellular location">
    <subcellularLocation>
        <location evidence="1">Cell membrane</location>
        <topology evidence="1">Multi-pass membrane protein</topology>
    </subcellularLocation>
</comment>
<dbReference type="PANTHER" id="PTHR37937">
    <property type="entry name" value="CONJUGATIVE TRANSFER: DNA TRANSPORT"/>
    <property type="match status" value="1"/>
</dbReference>
<dbReference type="RefSeq" id="WP_358346855.1">
    <property type="nucleotide sequence ID" value="NZ_JBEZFP010000001.1"/>
</dbReference>
<feature type="region of interest" description="Disordered" evidence="6">
    <location>
        <begin position="568"/>
        <end position="596"/>
    </location>
</feature>
<proteinExistence type="predicted"/>
<dbReference type="EMBL" id="JBEZFP010000001">
    <property type="protein sequence ID" value="MEU8131898.1"/>
    <property type="molecule type" value="Genomic_DNA"/>
</dbReference>
<dbReference type="InterPro" id="IPR027417">
    <property type="entry name" value="P-loop_NTPase"/>
</dbReference>
<feature type="transmembrane region" description="Helical" evidence="7">
    <location>
        <begin position="71"/>
        <end position="92"/>
    </location>
</feature>
<keyword evidence="4 7" id="KW-1133">Transmembrane helix</keyword>
<dbReference type="Pfam" id="PF12696">
    <property type="entry name" value="TraG-D_C"/>
    <property type="match status" value="1"/>
</dbReference>
<evidence type="ECO:0000256" key="3">
    <source>
        <dbReference type="ARBA" id="ARBA00022692"/>
    </source>
</evidence>
<dbReference type="Proteomes" id="UP001551482">
    <property type="component" value="Unassembled WGS sequence"/>
</dbReference>
<dbReference type="CDD" id="cd01127">
    <property type="entry name" value="TrwB_TraG_TraD_VirD4"/>
    <property type="match status" value="1"/>
</dbReference>
<evidence type="ECO:0000256" key="7">
    <source>
        <dbReference type="SAM" id="Phobius"/>
    </source>
</evidence>
<keyword evidence="10" id="KW-1185">Reference proteome</keyword>